<evidence type="ECO:0000259" key="1">
    <source>
        <dbReference type="Pfam" id="PF00248"/>
    </source>
</evidence>
<dbReference type="EMBL" id="JBGBPQ010000013">
    <property type="protein sequence ID" value="KAL1511939.1"/>
    <property type="molecule type" value="Genomic_DNA"/>
</dbReference>
<sequence length="337" mass="36949">MLLAAASRSHELSERLQLAPRLGIGLAALGRPGYINLGHQEDLESTERSVEGMRDLTHAVLDEAYSLGIRYFDCARSYGLSEEFAGSWLALHPEATDVVVGSKWGYEYTAAWRVKVGGGEAHEVKKHTVEQLEQQLKETHERLPWLDLYQIHSATQESGVLRSHEVLKVLSTLREGGCSVGLSVSNPQVPTIVEAINIREGERPLFSSVQATFNLLDQSAAPALREAAEAGMLVIVKEALANGRLTARAPSSAGLVLLQQEADALDTTVDALALAWVMSHPWVGMCLSGAATVEQLRSNADSLRLVPLEPELHSRLSESLAQRPDEYWQDRKSLSWN</sequence>
<protein>
    <recommendedName>
        <fullName evidence="1">NADP-dependent oxidoreductase domain-containing protein</fullName>
    </recommendedName>
</protein>
<proteinExistence type="predicted"/>
<dbReference type="Proteomes" id="UP001515480">
    <property type="component" value="Unassembled WGS sequence"/>
</dbReference>
<dbReference type="PANTHER" id="PTHR43312:SF1">
    <property type="entry name" value="NADP-DEPENDENT OXIDOREDUCTASE DOMAIN-CONTAINING PROTEIN"/>
    <property type="match status" value="1"/>
</dbReference>
<feature type="domain" description="NADP-dependent oxidoreductase" evidence="1">
    <location>
        <begin position="58"/>
        <end position="318"/>
    </location>
</feature>
<evidence type="ECO:0000313" key="3">
    <source>
        <dbReference type="Proteomes" id="UP001515480"/>
    </source>
</evidence>
<evidence type="ECO:0000313" key="2">
    <source>
        <dbReference type="EMBL" id="KAL1511939.1"/>
    </source>
</evidence>
<dbReference type="InterPro" id="IPR053135">
    <property type="entry name" value="AKR2_Oxidoreductase"/>
</dbReference>
<gene>
    <name evidence="2" type="ORF">AB1Y20_005219</name>
</gene>
<dbReference type="InterPro" id="IPR036812">
    <property type="entry name" value="NAD(P)_OxRdtase_dom_sf"/>
</dbReference>
<dbReference type="PANTHER" id="PTHR43312">
    <property type="entry name" value="D-THREO-ALDOSE 1-DEHYDROGENASE"/>
    <property type="match status" value="1"/>
</dbReference>
<dbReference type="AlphaFoldDB" id="A0AB34J3N7"/>
<dbReference type="Pfam" id="PF00248">
    <property type="entry name" value="Aldo_ket_red"/>
    <property type="match status" value="1"/>
</dbReference>
<organism evidence="2 3">
    <name type="scientific">Prymnesium parvum</name>
    <name type="common">Toxic golden alga</name>
    <dbReference type="NCBI Taxonomy" id="97485"/>
    <lineage>
        <taxon>Eukaryota</taxon>
        <taxon>Haptista</taxon>
        <taxon>Haptophyta</taxon>
        <taxon>Prymnesiophyceae</taxon>
        <taxon>Prymnesiales</taxon>
        <taxon>Prymnesiaceae</taxon>
        <taxon>Prymnesium</taxon>
    </lineage>
</organism>
<name>A0AB34J3N7_PRYPA</name>
<comment type="caution">
    <text evidence="2">The sequence shown here is derived from an EMBL/GenBank/DDBJ whole genome shotgun (WGS) entry which is preliminary data.</text>
</comment>
<dbReference type="SUPFAM" id="SSF51430">
    <property type="entry name" value="NAD(P)-linked oxidoreductase"/>
    <property type="match status" value="1"/>
</dbReference>
<reference evidence="2 3" key="1">
    <citation type="journal article" date="2024" name="Science">
        <title>Giant polyketide synthase enzymes in the biosynthesis of giant marine polyether toxins.</title>
        <authorList>
            <person name="Fallon T.R."/>
            <person name="Shende V.V."/>
            <person name="Wierzbicki I.H."/>
            <person name="Pendleton A.L."/>
            <person name="Watervoot N.F."/>
            <person name="Auber R.P."/>
            <person name="Gonzalez D.J."/>
            <person name="Wisecaver J.H."/>
            <person name="Moore B.S."/>
        </authorList>
    </citation>
    <scope>NUCLEOTIDE SEQUENCE [LARGE SCALE GENOMIC DNA]</scope>
    <source>
        <strain evidence="2 3">12B1</strain>
    </source>
</reference>
<dbReference type="Gene3D" id="3.20.20.100">
    <property type="entry name" value="NADP-dependent oxidoreductase domain"/>
    <property type="match status" value="1"/>
</dbReference>
<dbReference type="InterPro" id="IPR023210">
    <property type="entry name" value="NADP_OxRdtase_dom"/>
</dbReference>
<accession>A0AB34J3N7</accession>
<keyword evidence="3" id="KW-1185">Reference proteome</keyword>